<evidence type="ECO:0000256" key="2">
    <source>
        <dbReference type="ARBA" id="ARBA00009298"/>
    </source>
</evidence>
<evidence type="ECO:0000256" key="7">
    <source>
        <dbReference type="SAM" id="Phobius"/>
    </source>
</evidence>
<evidence type="ECO:0000256" key="4">
    <source>
        <dbReference type="ARBA" id="ARBA00022692"/>
    </source>
</evidence>
<accession>A0A7C5QDP5</accession>
<proteinExistence type="inferred from homology"/>
<dbReference type="PANTHER" id="PTHR33778">
    <property type="entry name" value="PROTEIN MGTC"/>
    <property type="match status" value="1"/>
</dbReference>
<keyword evidence="4 7" id="KW-0812">Transmembrane</keyword>
<evidence type="ECO:0000256" key="3">
    <source>
        <dbReference type="ARBA" id="ARBA00022475"/>
    </source>
</evidence>
<dbReference type="PANTHER" id="PTHR33778:SF1">
    <property type="entry name" value="MAGNESIUM TRANSPORTER YHID-RELATED"/>
    <property type="match status" value="1"/>
</dbReference>
<sequence length="222" mass="24144">MLELFIEGYPFPLWEGLLRILLSLVLGALIGLERERRRQPAGFRTHTVLAVGSALLSMVSVYIPFAYGGLNVDPSRIASQVVSGIGFLGAGAILRMGISVKGLTTAASLWTTAGIGLAVGAGMYILSFFSTLVILGVLSIMSRIEREFISKKGERLIRITVKGGAGEVERVVSLLGEGTIRKIRREEDQTEILLDTPYGEKEMRDRLGRLLELPSVLSVEII</sequence>
<reference evidence="9" key="1">
    <citation type="journal article" date="2020" name="mSystems">
        <title>Genome- and Community-Level Interaction Insights into Carbon Utilization and Element Cycling Functions of Hydrothermarchaeota in Hydrothermal Sediment.</title>
        <authorList>
            <person name="Zhou Z."/>
            <person name="Liu Y."/>
            <person name="Xu W."/>
            <person name="Pan J."/>
            <person name="Luo Z.H."/>
            <person name="Li M."/>
        </authorList>
    </citation>
    <scope>NUCLEOTIDE SEQUENCE [LARGE SCALE GENOMIC DNA]</scope>
    <source>
        <strain evidence="9">HyVt-501</strain>
    </source>
</reference>
<evidence type="ECO:0000259" key="8">
    <source>
        <dbReference type="Pfam" id="PF02308"/>
    </source>
</evidence>
<protein>
    <submittedName>
        <fullName evidence="9">MgtC/SapB family protein</fullName>
    </submittedName>
</protein>
<feature type="transmembrane region" description="Helical" evidence="7">
    <location>
        <begin position="110"/>
        <end position="141"/>
    </location>
</feature>
<gene>
    <name evidence="9" type="ORF">ENJ61_01295</name>
</gene>
<keyword evidence="5 7" id="KW-1133">Transmembrane helix</keyword>
<dbReference type="InterPro" id="IPR049177">
    <property type="entry name" value="MgtC_SapB_SrpB_YhiD_N"/>
</dbReference>
<dbReference type="Pfam" id="PF02308">
    <property type="entry name" value="MgtC"/>
    <property type="match status" value="1"/>
</dbReference>
<feature type="transmembrane region" description="Helical" evidence="7">
    <location>
        <begin position="44"/>
        <end position="65"/>
    </location>
</feature>
<dbReference type="PRINTS" id="PR01837">
    <property type="entry name" value="MGTCSAPBPROT"/>
</dbReference>
<name>A0A7C5QDP5_AQUAO</name>
<feature type="transmembrane region" description="Helical" evidence="7">
    <location>
        <begin position="77"/>
        <end position="98"/>
    </location>
</feature>
<dbReference type="GO" id="GO:0005886">
    <property type="term" value="C:plasma membrane"/>
    <property type="evidence" value="ECO:0007669"/>
    <property type="project" value="UniProtKB-SubCell"/>
</dbReference>
<dbReference type="AlphaFoldDB" id="A0A7C5QDP5"/>
<keyword evidence="3" id="KW-1003">Cell membrane</keyword>
<comment type="caution">
    <text evidence="9">The sequence shown here is derived from an EMBL/GenBank/DDBJ whole genome shotgun (WGS) entry which is preliminary data.</text>
</comment>
<feature type="transmembrane region" description="Helical" evidence="7">
    <location>
        <begin position="12"/>
        <end position="32"/>
    </location>
</feature>
<dbReference type="Proteomes" id="UP000885792">
    <property type="component" value="Unassembled WGS sequence"/>
</dbReference>
<organism evidence="9">
    <name type="scientific">Aquifex aeolicus</name>
    <dbReference type="NCBI Taxonomy" id="63363"/>
    <lineage>
        <taxon>Bacteria</taxon>
        <taxon>Pseudomonadati</taxon>
        <taxon>Aquificota</taxon>
        <taxon>Aquificia</taxon>
        <taxon>Aquificales</taxon>
        <taxon>Aquificaceae</taxon>
        <taxon>Aquifex</taxon>
    </lineage>
</organism>
<evidence type="ECO:0000256" key="1">
    <source>
        <dbReference type="ARBA" id="ARBA00004651"/>
    </source>
</evidence>
<comment type="similarity">
    <text evidence="2">Belongs to the MgtC/SapB family.</text>
</comment>
<evidence type="ECO:0000256" key="5">
    <source>
        <dbReference type="ARBA" id="ARBA00022989"/>
    </source>
</evidence>
<dbReference type="InterPro" id="IPR003416">
    <property type="entry name" value="MgtC/SapB/SrpB/YhiD_fam"/>
</dbReference>
<keyword evidence="6 7" id="KW-0472">Membrane</keyword>
<comment type="subcellular location">
    <subcellularLocation>
        <location evidence="1">Cell membrane</location>
        <topology evidence="1">Multi-pass membrane protein</topology>
    </subcellularLocation>
</comment>
<dbReference type="EMBL" id="DRNB01000042">
    <property type="protein sequence ID" value="HHJ63521.1"/>
    <property type="molecule type" value="Genomic_DNA"/>
</dbReference>
<feature type="domain" description="MgtC/SapB/SrpB/YhiD N-terminal" evidence="8">
    <location>
        <begin position="20"/>
        <end position="146"/>
    </location>
</feature>
<evidence type="ECO:0000313" key="9">
    <source>
        <dbReference type="EMBL" id="HHJ63521.1"/>
    </source>
</evidence>
<evidence type="ECO:0000256" key="6">
    <source>
        <dbReference type="ARBA" id="ARBA00023136"/>
    </source>
</evidence>